<dbReference type="GO" id="GO:0071617">
    <property type="term" value="F:lysophospholipid acyltransferase activity"/>
    <property type="evidence" value="ECO:0007669"/>
    <property type="project" value="TreeGrafter"/>
</dbReference>
<keyword evidence="12" id="KW-1185">Reference proteome</keyword>
<reference evidence="11" key="1">
    <citation type="submission" date="2021-12" db="EMBL/GenBank/DDBJ databases">
        <authorList>
            <person name="Martin H S."/>
        </authorList>
    </citation>
    <scope>NUCLEOTIDE SEQUENCE</scope>
</reference>
<dbReference type="GO" id="GO:0016020">
    <property type="term" value="C:membrane"/>
    <property type="evidence" value="ECO:0007669"/>
    <property type="project" value="UniProtKB-SubCell"/>
</dbReference>
<dbReference type="GO" id="GO:0006661">
    <property type="term" value="P:phosphatidylinositol biosynthetic process"/>
    <property type="evidence" value="ECO:0007669"/>
    <property type="project" value="TreeGrafter"/>
</dbReference>
<gene>
    <name evidence="11" type="ORF">BINO364_LOCUS2429</name>
</gene>
<evidence type="ECO:0000256" key="3">
    <source>
        <dbReference type="ARBA" id="ARBA00010323"/>
    </source>
</evidence>
<evidence type="ECO:0000256" key="7">
    <source>
        <dbReference type="ARBA" id="ARBA00023136"/>
    </source>
</evidence>
<proteinExistence type="inferred from homology"/>
<accession>A0A8J9VPI3</accession>
<organism evidence="11 12">
    <name type="scientific">Brenthis ino</name>
    <name type="common">lesser marbled fritillary</name>
    <dbReference type="NCBI Taxonomy" id="405034"/>
    <lineage>
        <taxon>Eukaryota</taxon>
        <taxon>Metazoa</taxon>
        <taxon>Ecdysozoa</taxon>
        <taxon>Arthropoda</taxon>
        <taxon>Hexapoda</taxon>
        <taxon>Insecta</taxon>
        <taxon>Pterygota</taxon>
        <taxon>Neoptera</taxon>
        <taxon>Endopterygota</taxon>
        <taxon>Lepidoptera</taxon>
        <taxon>Glossata</taxon>
        <taxon>Ditrysia</taxon>
        <taxon>Papilionoidea</taxon>
        <taxon>Nymphalidae</taxon>
        <taxon>Heliconiinae</taxon>
        <taxon>Argynnini</taxon>
        <taxon>Brenthis</taxon>
    </lineage>
</organism>
<evidence type="ECO:0000256" key="10">
    <source>
        <dbReference type="ARBA" id="ARBA00093678"/>
    </source>
</evidence>
<dbReference type="GO" id="GO:0044233">
    <property type="term" value="C:mitochondria-associated endoplasmic reticulum membrane contact site"/>
    <property type="evidence" value="ECO:0007669"/>
    <property type="project" value="TreeGrafter"/>
</dbReference>
<comment type="pathway">
    <text evidence="9">Phospholipid metabolism.</text>
</comment>
<dbReference type="AlphaFoldDB" id="A0A8J9VPI3"/>
<keyword evidence="5" id="KW-0812">Transmembrane</keyword>
<keyword evidence="8" id="KW-0012">Acyltransferase</keyword>
<evidence type="ECO:0000256" key="8">
    <source>
        <dbReference type="ARBA" id="ARBA00023315"/>
    </source>
</evidence>
<keyword evidence="7" id="KW-0472">Membrane</keyword>
<dbReference type="InterPro" id="IPR049941">
    <property type="entry name" value="LPLAT_7/PORCN-like"/>
</dbReference>
<protein>
    <recommendedName>
        <fullName evidence="10">Lysophospholipid acyltransferase 7</fullName>
    </recommendedName>
</protein>
<evidence type="ECO:0000256" key="9">
    <source>
        <dbReference type="ARBA" id="ARBA00025707"/>
    </source>
</evidence>
<dbReference type="Proteomes" id="UP000838878">
    <property type="component" value="Chromosome 10"/>
</dbReference>
<dbReference type="PANTHER" id="PTHR13906">
    <property type="entry name" value="PORCUPINE"/>
    <property type="match status" value="1"/>
</dbReference>
<keyword evidence="4" id="KW-0808">Transferase</keyword>
<evidence type="ECO:0000256" key="2">
    <source>
        <dbReference type="ARBA" id="ARBA00005074"/>
    </source>
</evidence>
<comment type="pathway">
    <text evidence="2">Lipid metabolism; phospholipid metabolism.</text>
</comment>
<dbReference type="OrthoDB" id="7663182at2759"/>
<dbReference type="InterPro" id="IPR004299">
    <property type="entry name" value="MBOAT_fam"/>
</dbReference>
<evidence type="ECO:0000256" key="4">
    <source>
        <dbReference type="ARBA" id="ARBA00022679"/>
    </source>
</evidence>
<evidence type="ECO:0000256" key="1">
    <source>
        <dbReference type="ARBA" id="ARBA00004141"/>
    </source>
</evidence>
<keyword evidence="6" id="KW-1133">Transmembrane helix</keyword>
<comment type="subcellular location">
    <subcellularLocation>
        <location evidence="1">Membrane</location>
        <topology evidence="1">Multi-pass membrane protein</topology>
    </subcellularLocation>
</comment>
<dbReference type="Pfam" id="PF03062">
    <property type="entry name" value="MBOAT"/>
    <property type="match status" value="1"/>
</dbReference>
<evidence type="ECO:0000256" key="5">
    <source>
        <dbReference type="ARBA" id="ARBA00022692"/>
    </source>
</evidence>
<sequence>MSLAYTWIHLLYLHLNIKDIYIIWLHQTLALKLVGLAFEINAVQIKVDAKGVSKLTIGDSDTMTPEPTAADIIAYSYYFIGLHRGPYYRWKIFYDHFHAPFGVLGDCRIITVQKLKKAAVCGIGYWILFNKYSPKLYFEDVFYDTHGADFRYLYNIPQLIMYFLHYQAIMMLCTSVFTETGFGVYPAKCQPVPGFGPTCRLSFLALATSSPDVAMEEEYNFTMLKCFNNETLLSGPKMKDTMQSWDMPTRYWFWAYVHKTFLKSNKEVR</sequence>
<dbReference type="EMBL" id="OV170230">
    <property type="protein sequence ID" value="CAH0715512.1"/>
    <property type="molecule type" value="Genomic_DNA"/>
</dbReference>
<evidence type="ECO:0000313" key="11">
    <source>
        <dbReference type="EMBL" id="CAH0715512.1"/>
    </source>
</evidence>
<name>A0A8J9VPI3_9NEOP</name>
<evidence type="ECO:0000313" key="12">
    <source>
        <dbReference type="Proteomes" id="UP000838878"/>
    </source>
</evidence>
<feature type="non-terminal residue" evidence="11">
    <location>
        <position position="269"/>
    </location>
</feature>
<dbReference type="GO" id="GO:0030258">
    <property type="term" value="P:lipid modification"/>
    <property type="evidence" value="ECO:0007669"/>
    <property type="project" value="TreeGrafter"/>
</dbReference>
<comment type="similarity">
    <text evidence="3">Belongs to the membrane-bound acyltransferase family.</text>
</comment>
<evidence type="ECO:0000256" key="6">
    <source>
        <dbReference type="ARBA" id="ARBA00022989"/>
    </source>
</evidence>
<dbReference type="PANTHER" id="PTHR13906:SF16">
    <property type="entry name" value="LYSOPHOSPHOLIPID ACYLTRANSFERASE 7"/>
    <property type="match status" value="1"/>
</dbReference>